<dbReference type="EMBL" id="JBHTJP010000034">
    <property type="protein sequence ID" value="MFD0976867.1"/>
    <property type="molecule type" value="Genomic_DNA"/>
</dbReference>
<dbReference type="CDD" id="cd00077">
    <property type="entry name" value="HDc"/>
    <property type="match status" value="1"/>
</dbReference>
<organism evidence="2 3">
    <name type="scientific">Salinimicrobium gaetbulicola</name>
    <dbReference type="NCBI Taxonomy" id="999702"/>
    <lineage>
        <taxon>Bacteria</taxon>
        <taxon>Pseudomonadati</taxon>
        <taxon>Bacteroidota</taxon>
        <taxon>Flavobacteriia</taxon>
        <taxon>Flavobacteriales</taxon>
        <taxon>Flavobacteriaceae</taxon>
        <taxon>Salinimicrobium</taxon>
    </lineage>
</organism>
<name>A0ABW3IFP0_9FLAO</name>
<dbReference type="SUPFAM" id="SSF109604">
    <property type="entry name" value="HD-domain/PDEase-like"/>
    <property type="match status" value="1"/>
</dbReference>
<dbReference type="InterPro" id="IPR003607">
    <property type="entry name" value="HD/PDEase_dom"/>
</dbReference>
<evidence type="ECO:0000259" key="1">
    <source>
        <dbReference type="Pfam" id="PF01966"/>
    </source>
</evidence>
<feature type="domain" description="HD" evidence="1">
    <location>
        <begin position="33"/>
        <end position="127"/>
    </location>
</feature>
<dbReference type="Proteomes" id="UP001597100">
    <property type="component" value="Unassembled WGS sequence"/>
</dbReference>
<dbReference type="Pfam" id="PF01966">
    <property type="entry name" value="HD"/>
    <property type="match status" value="1"/>
</dbReference>
<gene>
    <name evidence="2" type="ORF">ACFQ1G_08695</name>
</gene>
<dbReference type="RefSeq" id="WP_380738653.1">
    <property type="nucleotide sequence ID" value="NZ_JBHTJP010000034.1"/>
</dbReference>
<sequence>MTLLKIMFEKVYQKIMSQLENSLPSWLHYHSPEHTRYVLDKAILIAGKENVSDEDLLLLKIAAVYHDSGFLISPKNHEKLGCQIAGNELQEFDLDALQIKKICGMIMATRIPQKPKTFLEKILADADLEYLGTKKFEEFGNLLYQERLHFHPEMSLEEWNEIQIDFMSNHRYHTNFCKEHRQPKKMANLEKIKRAVDSE</sequence>
<keyword evidence="3" id="KW-1185">Reference proteome</keyword>
<protein>
    <submittedName>
        <fullName evidence="2">HD domain-containing protein</fullName>
    </submittedName>
</protein>
<proteinExistence type="predicted"/>
<accession>A0ABW3IFP0</accession>
<dbReference type="InterPro" id="IPR006674">
    <property type="entry name" value="HD_domain"/>
</dbReference>
<evidence type="ECO:0000313" key="2">
    <source>
        <dbReference type="EMBL" id="MFD0976867.1"/>
    </source>
</evidence>
<dbReference type="Gene3D" id="1.10.3210.10">
    <property type="entry name" value="Hypothetical protein af1432"/>
    <property type="match status" value="1"/>
</dbReference>
<comment type="caution">
    <text evidence="2">The sequence shown here is derived from an EMBL/GenBank/DDBJ whole genome shotgun (WGS) entry which is preliminary data.</text>
</comment>
<evidence type="ECO:0000313" key="3">
    <source>
        <dbReference type="Proteomes" id="UP001597100"/>
    </source>
</evidence>
<reference evidence="3" key="1">
    <citation type="journal article" date="2019" name="Int. J. Syst. Evol. Microbiol.">
        <title>The Global Catalogue of Microorganisms (GCM) 10K type strain sequencing project: providing services to taxonomists for standard genome sequencing and annotation.</title>
        <authorList>
            <consortium name="The Broad Institute Genomics Platform"/>
            <consortium name="The Broad Institute Genome Sequencing Center for Infectious Disease"/>
            <person name="Wu L."/>
            <person name="Ma J."/>
        </authorList>
    </citation>
    <scope>NUCLEOTIDE SEQUENCE [LARGE SCALE GENOMIC DNA]</scope>
    <source>
        <strain evidence="3">CCUG 60898</strain>
    </source>
</reference>